<name>A0A9Q9RYF8_FUSFU</name>
<sequence>MSRQLQCRGLVNRGERTNGPSILLPAASLLELGSIPTLRKRKERLSRSGDNLHPLHRQTPLDSVGSQERHVLNVQSLVQDQPLDDATTTACIALVLLFRVTRLLDKPSARRAVQKCPDTDIEDSVAWGSYFASCNIFVAFDIDFDLVFWL</sequence>
<organism evidence="1 2">
    <name type="scientific">Fusarium fujikuroi</name>
    <name type="common">Bakanae and foot rot disease fungus</name>
    <name type="synonym">Gibberella fujikuroi</name>
    <dbReference type="NCBI Taxonomy" id="5127"/>
    <lineage>
        <taxon>Eukaryota</taxon>
        <taxon>Fungi</taxon>
        <taxon>Dikarya</taxon>
        <taxon>Ascomycota</taxon>
        <taxon>Pezizomycotina</taxon>
        <taxon>Sordariomycetes</taxon>
        <taxon>Hypocreomycetidae</taxon>
        <taxon>Hypocreales</taxon>
        <taxon>Nectriaceae</taxon>
        <taxon>Fusarium</taxon>
        <taxon>Fusarium fujikuroi species complex</taxon>
    </lineage>
</organism>
<proteinExistence type="predicted"/>
<gene>
    <name evidence="1" type="ORF">C2S_10140</name>
</gene>
<comment type="caution">
    <text evidence="1">The sequence shown here is derived from an EMBL/GenBank/DDBJ whole genome shotgun (WGS) entry which is preliminary data.</text>
</comment>
<dbReference type="AlphaFoldDB" id="A0A9Q9RYF8"/>
<dbReference type="Proteomes" id="UP000760494">
    <property type="component" value="Unassembled WGS sequence"/>
</dbReference>
<evidence type="ECO:0000313" key="1">
    <source>
        <dbReference type="EMBL" id="VTT75997.1"/>
    </source>
</evidence>
<evidence type="ECO:0000313" key="2">
    <source>
        <dbReference type="Proteomes" id="UP000760494"/>
    </source>
</evidence>
<reference evidence="1" key="1">
    <citation type="submission" date="2019-05" db="EMBL/GenBank/DDBJ databases">
        <authorList>
            <person name="Piombo E."/>
        </authorList>
    </citation>
    <scope>NUCLEOTIDE SEQUENCE</scope>
    <source>
        <strain evidence="1">C2S</strain>
    </source>
</reference>
<dbReference type="EMBL" id="CABFJX010000381">
    <property type="protein sequence ID" value="VTT75997.1"/>
    <property type="molecule type" value="Genomic_DNA"/>
</dbReference>
<accession>A0A9Q9RYF8</accession>
<protein>
    <submittedName>
        <fullName evidence="1">Uncharacterized protein</fullName>
    </submittedName>
</protein>